<evidence type="ECO:0000313" key="2">
    <source>
        <dbReference type="EMBL" id="KAK3855170.1"/>
    </source>
</evidence>
<feature type="compositionally biased region" description="Basic and acidic residues" evidence="1">
    <location>
        <begin position="90"/>
        <end position="99"/>
    </location>
</feature>
<evidence type="ECO:0000256" key="1">
    <source>
        <dbReference type="SAM" id="MobiDB-lite"/>
    </source>
</evidence>
<dbReference type="EMBL" id="JAWQEG010006321">
    <property type="protein sequence ID" value="KAK3855170.1"/>
    <property type="molecule type" value="Genomic_DNA"/>
</dbReference>
<feature type="compositionally biased region" description="Basic and acidic residues" evidence="1">
    <location>
        <begin position="8"/>
        <end position="59"/>
    </location>
</feature>
<name>A0AAE1BR21_PETCI</name>
<comment type="caution">
    <text evidence="2">The sequence shown here is derived from an EMBL/GenBank/DDBJ whole genome shotgun (WGS) entry which is preliminary data.</text>
</comment>
<dbReference type="Proteomes" id="UP001286313">
    <property type="component" value="Unassembled WGS sequence"/>
</dbReference>
<proteinExistence type="predicted"/>
<evidence type="ECO:0000313" key="3">
    <source>
        <dbReference type="Proteomes" id="UP001286313"/>
    </source>
</evidence>
<feature type="region of interest" description="Disordered" evidence="1">
    <location>
        <begin position="1"/>
        <end position="129"/>
    </location>
</feature>
<gene>
    <name evidence="2" type="ORF">Pcinc_038407</name>
</gene>
<accession>A0AAE1BR21</accession>
<keyword evidence="3" id="KW-1185">Reference proteome</keyword>
<sequence length="129" mass="13885">MAALEGKTGIETKEGKESGKRRKEEDGERREGKVGEELDSVGEKGGTEERDGERKKEEVEWGVAGRGHQAGWVGEEWGGAERPAKQGSRVRMERGKVSSEPRSPPTTPLPDATPSLTVLAGAGRKSQCT</sequence>
<organism evidence="2 3">
    <name type="scientific">Petrolisthes cinctipes</name>
    <name type="common">Flat porcelain crab</name>
    <dbReference type="NCBI Taxonomy" id="88211"/>
    <lineage>
        <taxon>Eukaryota</taxon>
        <taxon>Metazoa</taxon>
        <taxon>Ecdysozoa</taxon>
        <taxon>Arthropoda</taxon>
        <taxon>Crustacea</taxon>
        <taxon>Multicrustacea</taxon>
        <taxon>Malacostraca</taxon>
        <taxon>Eumalacostraca</taxon>
        <taxon>Eucarida</taxon>
        <taxon>Decapoda</taxon>
        <taxon>Pleocyemata</taxon>
        <taxon>Anomura</taxon>
        <taxon>Galatheoidea</taxon>
        <taxon>Porcellanidae</taxon>
        <taxon>Petrolisthes</taxon>
    </lineage>
</organism>
<reference evidence="2" key="1">
    <citation type="submission" date="2023-10" db="EMBL/GenBank/DDBJ databases">
        <title>Genome assemblies of two species of porcelain crab, Petrolisthes cinctipes and Petrolisthes manimaculis (Anomura: Porcellanidae).</title>
        <authorList>
            <person name="Angst P."/>
        </authorList>
    </citation>
    <scope>NUCLEOTIDE SEQUENCE</scope>
    <source>
        <strain evidence="2">PB745_01</strain>
        <tissue evidence="2">Gill</tissue>
    </source>
</reference>
<protein>
    <submittedName>
        <fullName evidence="2">Uncharacterized protein</fullName>
    </submittedName>
</protein>
<dbReference type="AlphaFoldDB" id="A0AAE1BR21"/>